<keyword evidence="1" id="KW-0472">Membrane</keyword>
<keyword evidence="1" id="KW-0812">Transmembrane</keyword>
<dbReference type="Proteomes" id="UP001482620">
    <property type="component" value="Unassembled WGS sequence"/>
</dbReference>
<sequence>MDDDGGNIDYFFHNDSDIYEPHNKFNHYQVYAVVFLNIIFLISMPGISFLLWVLLKERAWRTLLTCYFCSSQLQTSASLRLFSCCVQHTRNESSEDFAFLD</sequence>
<feature type="transmembrane region" description="Helical" evidence="1">
    <location>
        <begin position="30"/>
        <end position="55"/>
    </location>
</feature>
<evidence type="ECO:0000313" key="3">
    <source>
        <dbReference type="Proteomes" id="UP001482620"/>
    </source>
</evidence>
<dbReference type="EMBL" id="JAHRIQ010018522">
    <property type="protein sequence ID" value="MEQ2227237.1"/>
    <property type="molecule type" value="Genomic_DNA"/>
</dbReference>
<protein>
    <submittedName>
        <fullName evidence="2">Uncharacterized protein</fullName>
    </submittedName>
</protein>
<organism evidence="2 3">
    <name type="scientific">Ilyodon furcidens</name>
    <name type="common">goldbreast splitfin</name>
    <dbReference type="NCBI Taxonomy" id="33524"/>
    <lineage>
        <taxon>Eukaryota</taxon>
        <taxon>Metazoa</taxon>
        <taxon>Chordata</taxon>
        <taxon>Craniata</taxon>
        <taxon>Vertebrata</taxon>
        <taxon>Euteleostomi</taxon>
        <taxon>Actinopterygii</taxon>
        <taxon>Neopterygii</taxon>
        <taxon>Teleostei</taxon>
        <taxon>Neoteleostei</taxon>
        <taxon>Acanthomorphata</taxon>
        <taxon>Ovalentaria</taxon>
        <taxon>Atherinomorphae</taxon>
        <taxon>Cyprinodontiformes</taxon>
        <taxon>Goodeidae</taxon>
        <taxon>Ilyodon</taxon>
    </lineage>
</organism>
<accession>A0ABV0T2Y4</accession>
<proteinExistence type="predicted"/>
<evidence type="ECO:0000313" key="2">
    <source>
        <dbReference type="EMBL" id="MEQ2227237.1"/>
    </source>
</evidence>
<comment type="caution">
    <text evidence="2">The sequence shown here is derived from an EMBL/GenBank/DDBJ whole genome shotgun (WGS) entry which is preliminary data.</text>
</comment>
<keyword evidence="3" id="KW-1185">Reference proteome</keyword>
<keyword evidence="1" id="KW-1133">Transmembrane helix</keyword>
<name>A0ABV0T2Y4_9TELE</name>
<evidence type="ECO:0000256" key="1">
    <source>
        <dbReference type="SAM" id="Phobius"/>
    </source>
</evidence>
<reference evidence="2 3" key="1">
    <citation type="submission" date="2021-06" db="EMBL/GenBank/DDBJ databases">
        <authorList>
            <person name="Palmer J.M."/>
        </authorList>
    </citation>
    <scope>NUCLEOTIDE SEQUENCE [LARGE SCALE GENOMIC DNA]</scope>
    <source>
        <strain evidence="3">if_2019</strain>
        <tissue evidence="2">Muscle</tissue>
    </source>
</reference>
<gene>
    <name evidence="2" type="ORF">ILYODFUR_035724</name>
</gene>